<dbReference type="NCBIfam" id="NF008191">
    <property type="entry name" value="PRK10945.1"/>
    <property type="match status" value="1"/>
</dbReference>
<evidence type="ECO:0000256" key="1">
    <source>
        <dbReference type="ARBA" id="ARBA00010526"/>
    </source>
</evidence>
<dbReference type="EMBL" id="AAHKWI010000063">
    <property type="protein sequence ID" value="EBX3157098.1"/>
    <property type="molecule type" value="Genomic_DNA"/>
</dbReference>
<dbReference type="Gene3D" id="1.20.1280.40">
    <property type="entry name" value="HHA"/>
    <property type="match status" value="1"/>
</dbReference>
<proteinExistence type="inferred from homology"/>
<dbReference type="AlphaFoldDB" id="A0A5W5WC87"/>
<protein>
    <submittedName>
        <fullName evidence="2">Hemolysin activation protein</fullName>
    </submittedName>
</protein>
<dbReference type="Pfam" id="PF05321">
    <property type="entry name" value="HHA"/>
    <property type="match status" value="1"/>
</dbReference>
<evidence type="ECO:0000313" key="2">
    <source>
        <dbReference type="EMBL" id="EBX3157098.1"/>
    </source>
</evidence>
<comment type="similarity">
    <text evidence="1">Belongs to the Hha/YmoA/Cnu family.</text>
</comment>
<organism evidence="2">
    <name type="scientific">Salmonella newport</name>
    <dbReference type="NCBI Taxonomy" id="108619"/>
    <lineage>
        <taxon>Bacteria</taxon>
        <taxon>Pseudomonadati</taxon>
        <taxon>Pseudomonadota</taxon>
        <taxon>Gammaproteobacteria</taxon>
        <taxon>Enterobacterales</taxon>
        <taxon>Enterobacteriaceae</taxon>
        <taxon>Salmonella</taxon>
    </lineage>
</organism>
<dbReference type="SUPFAM" id="SSF68989">
    <property type="entry name" value="Hemolysin expression modulating protein HHA"/>
    <property type="match status" value="1"/>
</dbReference>
<accession>A0A5W5WC87</accession>
<sequence>MKTRQECLFQLRECTSIDTLEKVIEINRYKLSLSESEAFYSAADHRRAELVINKLYNKIPSGVWKCVHYINERINYERND</sequence>
<name>A0A5W5WC87_SALNE</name>
<comment type="caution">
    <text evidence="2">The sequence shown here is derived from an EMBL/GenBank/DDBJ whole genome shotgun (WGS) entry which is preliminary data.</text>
</comment>
<dbReference type="InterPro" id="IPR007985">
    <property type="entry name" value="Hemolysn_expr_modulating_HHA"/>
</dbReference>
<gene>
    <name evidence="2" type="ORF">DRT54_24185</name>
</gene>
<reference evidence="2" key="1">
    <citation type="submission" date="2018-07" db="EMBL/GenBank/DDBJ databases">
        <authorList>
            <person name="Ashton P.M."/>
            <person name="Dallman T."/>
            <person name="Nair S."/>
            <person name="De Pinna E."/>
            <person name="Peters T."/>
            <person name="Grant K."/>
        </authorList>
    </citation>
    <scope>NUCLEOTIDE SEQUENCE</scope>
    <source>
        <strain evidence="2">136562</strain>
    </source>
</reference>
<dbReference type="InterPro" id="IPR036666">
    <property type="entry name" value="HHA_sf"/>
</dbReference>